<keyword evidence="2" id="KW-1185">Reference proteome</keyword>
<dbReference type="EMBL" id="AP027732">
    <property type="protein sequence ID" value="BDZ48659.1"/>
    <property type="molecule type" value="Genomic_DNA"/>
</dbReference>
<evidence type="ECO:0000313" key="2">
    <source>
        <dbReference type="Proteomes" id="UP001321486"/>
    </source>
</evidence>
<organism evidence="1 2">
    <name type="scientific">Frondihabitans sucicola</name>
    <dbReference type="NCBI Taxonomy" id="1268041"/>
    <lineage>
        <taxon>Bacteria</taxon>
        <taxon>Bacillati</taxon>
        <taxon>Actinomycetota</taxon>
        <taxon>Actinomycetes</taxon>
        <taxon>Micrococcales</taxon>
        <taxon>Microbacteriaceae</taxon>
        <taxon>Frondihabitans</taxon>
    </lineage>
</organism>
<protein>
    <submittedName>
        <fullName evidence="1">Uncharacterized protein</fullName>
    </submittedName>
</protein>
<dbReference type="RefSeq" id="WP_286345614.1">
    <property type="nucleotide sequence ID" value="NZ_AP027732.1"/>
</dbReference>
<proteinExistence type="predicted"/>
<dbReference type="Proteomes" id="UP001321486">
    <property type="component" value="Chromosome"/>
</dbReference>
<name>A0ABM8GJV3_9MICO</name>
<reference evidence="2" key="1">
    <citation type="journal article" date="2019" name="Int. J. Syst. Evol. Microbiol.">
        <title>The Global Catalogue of Microorganisms (GCM) 10K type strain sequencing project: providing services to taxonomists for standard genome sequencing and annotation.</title>
        <authorList>
            <consortium name="The Broad Institute Genomics Platform"/>
            <consortium name="The Broad Institute Genome Sequencing Center for Infectious Disease"/>
            <person name="Wu L."/>
            <person name="Ma J."/>
        </authorList>
    </citation>
    <scope>NUCLEOTIDE SEQUENCE [LARGE SCALE GENOMIC DNA]</scope>
    <source>
        <strain evidence="2">NBRC 108728</strain>
    </source>
</reference>
<accession>A0ABM8GJV3</accession>
<gene>
    <name evidence="1" type="ORF">GCM10025867_09000</name>
</gene>
<evidence type="ECO:0000313" key="1">
    <source>
        <dbReference type="EMBL" id="BDZ48659.1"/>
    </source>
</evidence>
<sequence>MRRHTIKIDQDTFVLTDDVRAQEVEAAALLAVQQGGGMVNVFHDDNRNVSVLVSPGVPIFFRSDTVDEDDAGPDWVDLDISFREPDF</sequence>